<dbReference type="GO" id="GO:0008270">
    <property type="term" value="F:zinc ion binding"/>
    <property type="evidence" value="ECO:0007669"/>
    <property type="project" value="UniProtKB-KW"/>
</dbReference>
<keyword evidence="4" id="KW-1185">Reference proteome</keyword>
<dbReference type="Pfam" id="PF19259">
    <property type="entry name" value="Ty3_capsid"/>
    <property type="match status" value="1"/>
</dbReference>
<protein>
    <recommendedName>
        <fullName evidence="2">CCHC-type domain-containing protein</fullName>
    </recommendedName>
</protein>
<proteinExistence type="predicted"/>
<name>A0A376BAI2_9ASCO</name>
<dbReference type="PROSITE" id="PS50158">
    <property type="entry name" value="ZF_CCHC"/>
    <property type="match status" value="1"/>
</dbReference>
<evidence type="ECO:0000313" key="3">
    <source>
        <dbReference type="EMBL" id="SSD61662.1"/>
    </source>
</evidence>
<dbReference type="AlphaFoldDB" id="A0A376BAI2"/>
<dbReference type="EMBL" id="UFAJ01000817">
    <property type="protein sequence ID" value="SSD61662.1"/>
    <property type="molecule type" value="Genomic_DNA"/>
</dbReference>
<dbReference type="VEuPathDB" id="FungiDB:SCODWIG_03423"/>
<dbReference type="Proteomes" id="UP000262825">
    <property type="component" value="Unassembled WGS sequence"/>
</dbReference>
<reference evidence="4" key="1">
    <citation type="submission" date="2018-06" db="EMBL/GenBank/DDBJ databases">
        <authorList>
            <person name="Guldener U."/>
        </authorList>
    </citation>
    <scope>NUCLEOTIDE SEQUENCE [LARGE SCALE GENOMIC DNA]</scope>
    <source>
        <strain evidence="4">UTAD17</strain>
    </source>
</reference>
<keyword evidence="1" id="KW-0863">Zinc-finger</keyword>
<dbReference type="SMART" id="SM00343">
    <property type="entry name" value="ZnF_C2HC"/>
    <property type="match status" value="1"/>
</dbReference>
<dbReference type="GO" id="GO:0003676">
    <property type="term" value="F:nucleic acid binding"/>
    <property type="evidence" value="ECO:0007669"/>
    <property type="project" value="InterPro"/>
</dbReference>
<sequence length="261" mass="30371">MYLDNLDNDIKLNTPRSFDGRKDIYEISDFLATVHIQIATRNIENEATKIATLGRSLTGPAARWFVSYGTNNGFEGLTYDNFVVDFKNHFQGAADSFYLVQKIRELRMTRQVPIEEYSDRYFRLVDLLPDAYWSENAKIDQYLYGLPPNVVQYVRVVKPDSLQEAMETAWKHVMINMKSYKEPFPDLNSSRIMDPDAMELDAISDSRRSRQYNYTPNNANNNRFRPMARKTMSRSDCLRLGLCFRCKKGGHSSKECSQKNY</sequence>
<evidence type="ECO:0000256" key="1">
    <source>
        <dbReference type="PROSITE-ProRule" id="PRU00047"/>
    </source>
</evidence>
<dbReference type="InterPro" id="IPR001878">
    <property type="entry name" value="Znf_CCHC"/>
</dbReference>
<keyword evidence="1" id="KW-0479">Metal-binding</keyword>
<dbReference type="OrthoDB" id="5600552at2759"/>
<gene>
    <name evidence="3" type="ORF">SCODWIG_03423</name>
</gene>
<organism evidence="3 4">
    <name type="scientific">Saccharomycodes ludwigii</name>
    <dbReference type="NCBI Taxonomy" id="36035"/>
    <lineage>
        <taxon>Eukaryota</taxon>
        <taxon>Fungi</taxon>
        <taxon>Dikarya</taxon>
        <taxon>Ascomycota</taxon>
        <taxon>Saccharomycotina</taxon>
        <taxon>Saccharomycetes</taxon>
        <taxon>Saccharomycodales</taxon>
        <taxon>Saccharomycodaceae</taxon>
        <taxon>Saccharomycodes</taxon>
    </lineage>
</organism>
<keyword evidence="1" id="KW-0862">Zinc</keyword>
<evidence type="ECO:0000259" key="2">
    <source>
        <dbReference type="PROSITE" id="PS50158"/>
    </source>
</evidence>
<accession>A0A376BAI2</accession>
<dbReference type="InterPro" id="IPR045358">
    <property type="entry name" value="Ty3_capsid"/>
</dbReference>
<evidence type="ECO:0000313" key="4">
    <source>
        <dbReference type="Proteomes" id="UP000262825"/>
    </source>
</evidence>
<feature type="domain" description="CCHC-type" evidence="2">
    <location>
        <begin position="243"/>
        <end position="258"/>
    </location>
</feature>